<accession>A0A0P1I7N3</accession>
<dbReference type="RefSeq" id="WP_058310941.1">
    <property type="nucleotide sequence ID" value="NZ_CYTW01000001.1"/>
</dbReference>
<evidence type="ECO:0000313" key="3">
    <source>
        <dbReference type="EMBL" id="CUJ95394.1"/>
    </source>
</evidence>
<comment type="subcellular location">
    <subcellularLocation>
        <location evidence="1">Cell outer membrane</location>
    </subcellularLocation>
</comment>
<dbReference type="PANTHER" id="PTHR30189:SF1">
    <property type="entry name" value="LPS-ASSEMBLY PROTEIN LPTD"/>
    <property type="match status" value="1"/>
</dbReference>
<feature type="signal peptide" evidence="1">
    <location>
        <begin position="1"/>
        <end position="22"/>
    </location>
</feature>
<keyword evidence="4" id="KW-1185">Reference proteome</keyword>
<sequence length="727" mass="81557" precursor="true">MTPLFRILCFAAFGATATPVAAQQIPNTGSVQENVVLVADSVSVSNDNRLIAKGNVEALQGDVRVRAKQIEYDGNLGIVRVTGPIHLSQGDHTQIVASYGELDTDFRNGLLKSARVVLNQQLQMATNQLDRVDDRYNVLTKTTVSSCRVCDQEYDSPPLWQIRAQRVVHDQLERQIYFDHAQVRVLDVPIFYFPQLRLPDPTLDRAKGFLIPEINQNSLLGFGAKVPYFFPIGDDKDLTLTPYLAQNTRTMEFRYRQAFRKGGIEFNGAVSDDDVNTDQPRFYLFGEGNFDLARDYKLTFDIKATSDDAYLLDYDYSDEDRLESDITVRRVKRDENTRFALIHYESLRATEDNDTIPTIIAVAETERRFFPTAIGGEGRWSVQTQHHHRTSNLDYDSGDSDSIVDGRDVTRASANLWWRRNWTMNSGLRAGVTTQLAFDAFQTDDDATRDGFESQFTPTIQADLRYPLSKVTPKGVSYVIEPVAMIGYSGGDTLNVANDESSRVEFDEGNLLSLSRFPSGDRRERGAQAAIGLNWSRIDPNGWQGKLTFGQVYQADVHSDFTTSSGLSQSPSDILLAGQFRNKSGLTLTARGLFDGFHGVNKASAHASWSNDKLWLEGSYVWLGVDPDEDRTETVAEWTIDSRYRLSRHWTGLLDWRYDVSSEQSAEAGVGLEYQNECVRIGLTLSRSYITTSNVEPSTDVGLTISFLGFSVNAKDKSYHRTCNNAG</sequence>
<protein>
    <recommendedName>
        <fullName evidence="1">LPS-assembly protein LptD</fullName>
    </recommendedName>
</protein>
<dbReference type="EMBL" id="CYTW01000001">
    <property type="protein sequence ID" value="CUJ95394.1"/>
    <property type="molecule type" value="Genomic_DNA"/>
</dbReference>
<dbReference type="GO" id="GO:0009279">
    <property type="term" value="C:cell outer membrane"/>
    <property type="evidence" value="ECO:0007669"/>
    <property type="project" value="UniProtKB-SubCell"/>
</dbReference>
<organism evidence="3 4">
    <name type="scientific">Shimia thalassica</name>
    <dbReference type="NCBI Taxonomy" id="1715693"/>
    <lineage>
        <taxon>Bacteria</taxon>
        <taxon>Pseudomonadati</taxon>
        <taxon>Pseudomonadota</taxon>
        <taxon>Alphaproteobacteria</taxon>
        <taxon>Rhodobacterales</taxon>
        <taxon>Roseobacteraceae</taxon>
    </lineage>
</organism>
<gene>
    <name evidence="1 3" type="primary">lptD</name>
    <name evidence="3" type="ORF">PH7735_01862</name>
</gene>
<dbReference type="GeneID" id="83880900"/>
<evidence type="ECO:0000313" key="4">
    <source>
        <dbReference type="Proteomes" id="UP000051870"/>
    </source>
</evidence>
<comment type="function">
    <text evidence="1">Involved in the assembly of lipopolysaccharide (LPS) at the surface of the outer membrane.</text>
</comment>
<feature type="chain" id="PRO_5008992985" description="LPS-assembly protein LptD" evidence="1">
    <location>
        <begin position="23"/>
        <end position="727"/>
    </location>
</feature>
<dbReference type="Pfam" id="PF04453">
    <property type="entry name" value="LptD"/>
    <property type="match status" value="1"/>
</dbReference>
<keyword evidence="1" id="KW-0732">Signal</keyword>
<dbReference type="GO" id="GO:0015920">
    <property type="term" value="P:lipopolysaccharide transport"/>
    <property type="evidence" value="ECO:0007669"/>
    <property type="project" value="InterPro"/>
</dbReference>
<reference evidence="4" key="1">
    <citation type="submission" date="2015-09" db="EMBL/GenBank/DDBJ databases">
        <authorList>
            <person name="Rodrigo-Torres Lidia"/>
            <person name="Arahal R.David."/>
        </authorList>
    </citation>
    <scope>NUCLEOTIDE SEQUENCE [LARGE SCALE GENOMIC DNA]</scope>
    <source>
        <strain evidence="4">CECT 7735</strain>
    </source>
</reference>
<dbReference type="InterPro" id="IPR007543">
    <property type="entry name" value="LptD_C"/>
</dbReference>
<keyword evidence="1" id="KW-0472">Membrane</keyword>
<dbReference type="GO" id="GO:0043165">
    <property type="term" value="P:Gram-negative-bacterium-type cell outer membrane assembly"/>
    <property type="evidence" value="ECO:0007669"/>
    <property type="project" value="UniProtKB-UniRule"/>
</dbReference>
<dbReference type="InterPro" id="IPR020889">
    <property type="entry name" value="LipoPS_assembly_LptD"/>
</dbReference>
<feature type="domain" description="LptD C-terminal" evidence="2">
    <location>
        <begin position="281"/>
        <end position="650"/>
    </location>
</feature>
<dbReference type="PANTHER" id="PTHR30189">
    <property type="entry name" value="LPS-ASSEMBLY PROTEIN"/>
    <property type="match status" value="1"/>
</dbReference>
<dbReference type="GO" id="GO:1990351">
    <property type="term" value="C:transporter complex"/>
    <property type="evidence" value="ECO:0007669"/>
    <property type="project" value="TreeGrafter"/>
</dbReference>
<comment type="caution">
    <text evidence="1">Lacks conserved residue(s) required for the propagation of feature annotation.</text>
</comment>
<dbReference type="STRING" id="1715693.PH7735_01862"/>
<dbReference type="HAMAP" id="MF_01411">
    <property type="entry name" value="LPS_assembly_LptD"/>
    <property type="match status" value="1"/>
</dbReference>
<dbReference type="AlphaFoldDB" id="A0A0P1I7N3"/>
<dbReference type="Proteomes" id="UP000051870">
    <property type="component" value="Unassembled WGS sequence"/>
</dbReference>
<keyword evidence="1" id="KW-0998">Cell outer membrane</keyword>
<proteinExistence type="inferred from homology"/>
<evidence type="ECO:0000259" key="2">
    <source>
        <dbReference type="Pfam" id="PF04453"/>
    </source>
</evidence>
<comment type="subunit">
    <text evidence="1">Component of the lipopolysaccharide transport and assembly complex.</text>
</comment>
<evidence type="ECO:0000256" key="1">
    <source>
        <dbReference type="HAMAP-Rule" id="MF_01411"/>
    </source>
</evidence>
<dbReference type="InterPro" id="IPR050218">
    <property type="entry name" value="LptD"/>
</dbReference>
<name>A0A0P1I7N3_9RHOB</name>
<comment type="similarity">
    <text evidence="1">Belongs to the LptD family.</text>
</comment>